<dbReference type="Gene3D" id="3.40.50.620">
    <property type="entry name" value="HUPs"/>
    <property type="match status" value="1"/>
</dbReference>
<dbReference type="FunCoup" id="A0A1Y2EDL3">
    <property type="interactions" value="176"/>
</dbReference>
<feature type="compositionally biased region" description="Polar residues" evidence="4">
    <location>
        <begin position="118"/>
        <end position="133"/>
    </location>
</feature>
<name>A0A1Y2EDL3_9PEZI</name>
<dbReference type="HAMAP" id="MF_03054">
    <property type="entry name" value="CTU2"/>
    <property type="match status" value="1"/>
</dbReference>
<dbReference type="SUPFAM" id="SSF52402">
    <property type="entry name" value="Adenine nucleotide alpha hydrolases-like"/>
    <property type="match status" value="1"/>
</dbReference>
<proteinExistence type="inferred from homology"/>
<dbReference type="InterPro" id="IPR019407">
    <property type="entry name" value="CTU2"/>
</dbReference>
<dbReference type="Pfam" id="PF10288">
    <property type="entry name" value="CTU2"/>
    <property type="match status" value="1"/>
</dbReference>
<dbReference type="GO" id="GO:0016783">
    <property type="term" value="F:sulfurtransferase activity"/>
    <property type="evidence" value="ECO:0007669"/>
    <property type="project" value="TreeGrafter"/>
</dbReference>
<dbReference type="GO" id="GO:0032447">
    <property type="term" value="P:protein urmylation"/>
    <property type="evidence" value="ECO:0007669"/>
    <property type="project" value="UniProtKB-UniRule"/>
</dbReference>
<dbReference type="PANTHER" id="PTHR20882:SF14">
    <property type="entry name" value="CYTOPLASMIC TRNA 2-THIOLATION PROTEIN 2"/>
    <property type="match status" value="1"/>
</dbReference>
<keyword evidence="1 3" id="KW-0963">Cytoplasm</keyword>
<feature type="region of interest" description="Disordered" evidence="4">
    <location>
        <begin position="113"/>
        <end position="133"/>
    </location>
</feature>
<dbReference type="GO" id="GO:0016779">
    <property type="term" value="F:nucleotidyltransferase activity"/>
    <property type="evidence" value="ECO:0007669"/>
    <property type="project" value="UniProtKB-UniRule"/>
</dbReference>
<comment type="subcellular location">
    <subcellularLocation>
        <location evidence="3">Cytoplasm</location>
    </subcellularLocation>
</comment>
<comment type="pathway">
    <text evidence="3">tRNA modification; 5-methoxycarbonylmethyl-2-thiouridine-tRNA biosynthesis.</text>
</comment>
<dbReference type="GO" id="GO:0005829">
    <property type="term" value="C:cytosol"/>
    <property type="evidence" value="ECO:0007669"/>
    <property type="project" value="TreeGrafter"/>
</dbReference>
<accession>A0A1Y2EDL3</accession>
<keyword evidence="2 3" id="KW-0819">tRNA processing</keyword>
<dbReference type="Proteomes" id="UP000193689">
    <property type="component" value="Unassembled WGS sequence"/>
</dbReference>
<evidence type="ECO:0000256" key="1">
    <source>
        <dbReference type="ARBA" id="ARBA00022490"/>
    </source>
</evidence>
<comment type="caution">
    <text evidence="5">The sequence shown here is derived from an EMBL/GenBank/DDBJ whole genome shotgun (WGS) entry which is preliminary data.</text>
</comment>
<protein>
    <recommendedName>
        <fullName evidence="3">Cytoplasmic tRNA 2-thiolation protein 2</fullName>
    </recommendedName>
</protein>
<evidence type="ECO:0000256" key="4">
    <source>
        <dbReference type="SAM" id="MobiDB-lite"/>
    </source>
</evidence>
<gene>
    <name evidence="3" type="primary">NCS2</name>
    <name evidence="3" type="synonym">CTU2</name>
    <name evidence="5" type="ORF">BCR38DRAFT_463187</name>
</gene>
<dbReference type="InParanoid" id="A0A1Y2EDL3"/>
<comment type="function">
    <text evidence="3">Plays a central role in 2-thiolation of mcm(5)S(2)U at tRNA wobble positions of tRNA(Lys), tRNA(Glu) and tRNA(Gln). May act by forming a heterodimer with NCS6 that ligates sulfur from thiocarboxylated URM1 onto the uridine of tRNAs at wobble position. Prior mcm(5) tRNA modification by the elongator complex is required for 2-thiolation. May also be involved in protein urmylation.</text>
</comment>
<organism evidence="5 6">
    <name type="scientific">Pseudomassariella vexata</name>
    <dbReference type="NCBI Taxonomy" id="1141098"/>
    <lineage>
        <taxon>Eukaryota</taxon>
        <taxon>Fungi</taxon>
        <taxon>Dikarya</taxon>
        <taxon>Ascomycota</taxon>
        <taxon>Pezizomycotina</taxon>
        <taxon>Sordariomycetes</taxon>
        <taxon>Xylariomycetidae</taxon>
        <taxon>Amphisphaeriales</taxon>
        <taxon>Pseudomassariaceae</taxon>
        <taxon>Pseudomassariella</taxon>
    </lineage>
</organism>
<reference evidence="5 6" key="1">
    <citation type="submission" date="2016-07" db="EMBL/GenBank/DDBJ databases">
        <title>Pervasive Adenine N6-methylation of Active Genes in Fungi.</title>
        <authorList>
            <consortium name="DOE Joint Genome Institute"/>
            <person name="Mondo S.J."/>
            <person name="Dannebaum R.O."/>
            <person name="Kuo R.C."/>
            <person name="Labutti K."/>
            <person name="Haridas S."/>
            <person name="Kuo A."/>
            <person name="Salamov A."/>
            <person name="Ahrendt S.R."/>
            <person name="Lipzen A."/>
            <person name="Sullivan W."/>
            <person name="Andreopoulos W.B."/>
            <person name="Clum A."/>
            <person name="Lindquist E."/>
            <person name="Daum C."/>
            <person name="Ramamoorthy G.K."/>
            <person name="Gryganskyi A."/>
            <person name="Culley D."/>
            <person name="Magnuson J.K."/>
            <person name="James T.Y."/>
            <person name="O'Malley M.A."/>
            <person name="Stajich J.E."/>
            <person name="Spatafora J.W."/>
            <person name="Visel A."/>
            <person name="Grigoriev I.V."/>
        </authorList>
    </citation>
    <scope>NUCLEOTIDE SEQUENCE [LARGE SCALE GENOMIC DNA]</scope>
    <source>
        <strain evidence="5 6">CBS 129021</strain>
    </source>
</reference>
<dbReference type="GO" id="GO:0000049">
    <property type="term" value="F:tRNA binding"/>
    <property type="evidence" value="ECO:0007669"/>
    <property type="project" value="InterPro"/>
</dbReference>
<evidence type="ECO:0000313" key="5">
    <source>
        <dbReference type="EMBL" id="ORY69661.1"/>
    </source>
</evidence>
<dbReference type="AlphaFoldDB" id="A0A1Y2EDL3"/>
<comment type="similarity">
    <text evidence="3">Belongs to the CTU2/NCS2 family.</text>
</comment>
<evidence type="ECO:0000256" key="2">
    <source>
        <dbReference type="ARBA" id="ARBA00022694"/>
    </source>
</evidence>
<evidence type="ECO:0000256" key="3">
    <source>
        <dbReference type="HAMAP-Rule" id="MF_03054"/>
    </source>
</evidence>
<dbReference type="EMBL" id="MCFJ01000002">
    <property type="protein sequence ID" value="ORY69661.1"/>
    <property type="molecule type" value="Genomic_DNA"/>
</dbReference>
<keyword evidence="6" id="KW-1185">Reference proteome</keyword>
<dbReference type="UniPathway" id="UPA00988"/>
<dbReference type="STRING" id="1141098.A0A1Y2EDL3"/>
<evidence type="ECO:0000313" key="6">
    <source>
        <dbReference type="Proteomes" id="UP000193689"/>
    </source>
</evidence>
<dbReference type="PANTHER" id="PTHR20882">
    <property type="entry name" value="CYTOPLASMIC TRNA 2-THIOLATION PROTEIN 2"/>
    <property type="match status" value="1"/>
</dbReference>
<dbReference type="GO" id="GO:0002143">
    <property type="term" value="P:tRNA wobble position uridine thiolation"/>
    <property type="evidence" value="ECO:0007669"/>
    <property type="project" value="TreeGrafter"/>
</dbReference>
<dbReference type="InterPro" id="IPR014729">
    <property type="entry name" value="Rossmann-like_a/b/a_fold"/>
</dbReference>
<sequence>MESTSPPASSNPTCVRCNENEAIFDLRTDKICPPCLAQFVANKTIKRLEVLQRTTRTGGPKQPNKPQKYLVALSRGTSSTSLLQILHENLQQQVVRTQRTKFQLLAVHVDTDLHHRPSSSSDAPSTQGLTSAEETYRSRFPNAEFLTVMLEDVLALDAIDWASLPPLHAGLQTPAEQLADLFARLPSTTSRADIQRLFTRHLLLSVAVREACDVLLLGSNTTALAELTLSETAKGRGFSLPWQINDGLFKVPGRLSTGGDDAGGAAEERTREGPKTIPIYHPLRELFRKELLTYTTITTPPLADIIVPESTSSPSAANGKAAAIVSHKDLSIEEVMTRYFAEVEENYPSVVANVVRTTGKLARPEGENGHCGLCDIGLDEAGDERWRGELGEQKGVERPDGRKLCYGCDRSIYG</sequence>
<dbReference type="OrthoDB" id="25129at2759"/>